<feature type="transmembrane region" description="Helical" evidence="13">
    <location>
        <begin position="115"/>
        <end position="137"/>
    </location>
</feature>
<sequence length="206" mass="23018">MTNDLVRAGILNKERLVLFSDAVVAIAITLLALELPVPEGATNAEVLRAFGEHWHEYLAFLISFAVIATHWNVHHRLFAHVTALGGRLGLWNLLWLFSIIVTPFATRVLTADEAFTVPFVFYALVQVLAGCCLLLMQREIRRHGLRPKGPDLAAAQDGYARSLAFVGCFVLSIPVAFLTRWAYICWALMPVVSIVVRLVRRRRASV</sequence>
<keyword evidence="15" id="KW-1185">Reference proteome</keyword>
<evidence type="ECO:0000256" key="13">
    <source>
        <dbReference type="SAM" id="Phobius"/>
    </source>
</evidence>
<evidence type="ECO:0000256" key="6">
    <source>
        <dbReference type="ARBA" id="ARBA00022826"/>
    </source>
</evidence>
<proteinExistence type="inferred from homology"/>
<protein>
    <submittedName>
        <fullName evidence="14">TMEM175 family protein</fullName>
    </submittedName>
</protein>
<evidence type="ECO:0000256" key="8">
    <source>
        <dbReference type="ARBA" id="ARBA00022989"/>
    </source>
</evidence>
<keyword evidence="8 13" id="KW-1133">Transmembrane helix</keyword>
<evidence type="ECO:0000256" key="9">
    <source>
        <dbReference type="ARBA" id="ARBA00023065"/>
    </source>
</evidence>
<evidence type="ECO:0000256" key="5">
    <source>
        <dbReference type="ARBA" id="ARBA00022692"/>
    </source>
</evidence>
<feature type="transmembrane region" description="Helical" evidence="13">
    <location>
        <begin position="16"/>
        <end position="37"/>
    </location>
</feature>
<evidence type="ECO:0000256" key="3">
    <source>
        <dbReference type="ARBA" id="ARBA00022448"/>
    </source>
</evidence>
<dbReference type="Proteomes" id="UP001595699">
    <property type="component" value="Unassembled WGS sequence"/>
</dbReference>
<keyword evidence="6" id="KW-0631">Potassium channel</keyword>
<dbReference type="Pfam" id="PF06736">
    <property type="entry name" value="TMEM175"/>
    <property type="match status" value="1"/>
</dbReference>
<comment type="caution">
    <text evidence="14">The sequence shown here is derived from an EMBL/GenBank/DDBJ whole genome shotgun (WGS) entry which is preliminary data.</text>
</comment>
<dbReference type="EMBL" id="JBHRZH010000019">
    <property type="protein sequence ID" value="MFC3763514.1"/>
    <property type="molecule type" value="Genomic_DNA"/>
</dbReference>
<evidence type="ECO:0000256" key="4">
    <source>
        <dbReference type="ARBA" id="ARBA00022538"/>
    </source>
</evidence>
<keyword evidence="4" id="KW-0633">Potassium transport</keyword>
<keyword evidence="10 13" id="KW-0472">Membrane</keyword>
<dbReference type="InterPro" id="IPR010617">
    <property type="entry name" value="TMEM175-like"/>
</dbReference>
<evidence type="ECO:0000313" key="14">
    <source>
        <dbReference type="EMBL" id="MFC3763514.1"/>
    </source>
</evidence>
<evidence type="ECO:0000256" key="7">
    <source>
        <dbReference type="ARBA" id="ARBA00022958"/>
    </source>
</evidence>
<dbReference type="PANTHER" id="PTHR31462">
    <property type="entry name" value="ENDOSOMAL/LYSOSOMAL POTASSIUM CHANNEL TMEM175"/>
    <property type="match status" value="1"/>
</dbReference>
<dbReference type="PANTHER" id="PTHR31462:SF5">
    <property type="entry name" value="ENDOSOMAL_LYSOSOMAL PROTON CHANNEL TMEM175"/>
    <property type="match status" value="1"/>
</dbReference>
<dbReference type="RefSeq" id="WP_205115548.1">
    <property type="nucleotide sequence ID" value="NZ_JAFBCM010000001.1"/>
</dbReference>
<name>A0ABV7YGS8_9ACTN</name>
<evidence type="ECO:0000256" key="10">
    <source>
        <dbReference type="ARBA" id="ARBA00023136"/>
    </source>
</evidence>
<keyword evidence="11" id="KW-0407">Ion channel</keyword>
<feature type="transmembrane region" description="Helical" evidence="13">
    <location>
        <begin position="90"/>
        <end position="109"/>
    </location>
</feature>
<keyword evidence="9" id="KW-0406">Ion transport</keyword>
<keyword evidence="5 13" id="KW-0812">Transmembrane</keyword>
<organism evidence="14 15">
    <name type="scientific">Tenggerimyces flavus</name>
    <dbReference type="NCBI Taxonomy" id="1708749"/>
    <lineage>
        <taxon>Bacteria</taxon>
        <taxon>Bacillati</taxon>
        <taxon>Actinomycetota</taxon>
        <taxon>Actinomycetes</taxon>
        <taxon>Propionibacteriales</taxon>
        <taxon>Nocardioidaceae</taxon>
        <taxon>Tenggerimyces</taxon>
    </lineage>
</organism>
<gene>
    <name evidence="14" type="ORF">ACFOUW_21930</name>
</gene>
<evidence type="ECO:0000313" key="15">
    <source>
        <dbReference type="Proteomes" id="UP001595699"/>
    </source>
</evidence>
<comment type="subcellular location">
    <subcellularLocation>
        <location evidence="1">Membrane</location>
        <topology evidence="1">Multi-pass membrane protein</topology>
    </subcellularLocation>
</comment>
<evidence type="ECO:0000256" key="12">
    <source>
        <dbReference type="ARBA" id="ARBA00034430"/>
    </source>
</evidence>
<evidence type="ECO:0000256" key="11">
    <source>
        <dbReference type="ARBA" id="ARBA00023303"/>
    </source>
</evidence>
<reference evidence="15" key="1">
    <citation type="journal article" date="2019" name="Int. J. Syst. Evol. Microbiol.">
        <title>The Global Catalogue of Microorganisms (GCM) 10K type strain sequencing project: providing services to taxonomists for standard genome sequencing and annotation.</title>
        <authorList>
            <consortium name="The Broad Institute Genomics Platform"/>
            <consortium name="The Broad Institute Genome Sequencing Center for Infectious Disease"/>
            <person name="Wu L."/>
            <person name="Ma J."/>
        </authorList>
    </citation>
    <scope>NUCLEOTIDE SEQUENCE [LARGE SCALE GENOMIC DNA]</scope>
    <source>
        <strain evidence="15">CGMCC 4.7241</strain>
    </source>
</reference>
<comment type="catalytic activity">
    <reaction evidence="12">
        <text>K(+)(in) = K(+)(out)</text>
        <dbReference type="Rhea" id="RHEA:29463"/>
        <dbReference type="ChEBI" id="CHEBI:29103"/>
    </reaction>
</comment>
<comment type="similarity">
    <text evidence="2">Belongs to the TMEM175 family.</text>
</comment>
<keyword evidence="3" id="KW-0813">Transport</keyword>
<evidence type="ECO:0000256" key="2">
    <source>
        <dbReference type="ARBA" id="ARBA00006920"/>
    </source>
</evidence>
<keyword evidence="7" id="KW-0630">Potassium</keyword>
<evidence type="ECO:0000256" key="1">
    <source>
        <dbReference type="ARBA" id="ARBA00004141"/>
    </source>
</evidence>
<feature type="transmembrane region" description="Helical" evidence="13">
    <location>
        <begin position="158"/>
        <end position="175"/>
    </location>
</feature>
<feature type="transmembrane region" description="Helical" evidence="13">
    <location>
        <begin position="57"/>
        <end position="78"/>
    </location>
</feature>
<accession>A0ABV7YGS8</accession>